<reference evidence="1 2" key="1">
    <citation type="journal article" date="2019" name="Sci. Rep.">
        <title>Orb-weaving spider Araneus ventricosus genome elucidates the spidroin gene catalogue.</title>
        <authorList>
            <person name="Kono N."/>
            <person name="Nakamura H."/>
            <person name="Ohtoshi R."/>
            <person name="Moran D.A.P."/>
            <person name="Shinohara A."/>
            <person name="Yoshida Y."/>
            <person name="Fujiwara M."/>
            <person name="Mori M."/>
            <person name="Tomita M."/>
            <person name="Arakawa K."/>
        </authorList>
    </citation>
    <scope>NUCLEOTIDE SEQUENCE [LARGE SCALE GENOMIC DNA]</scope>
</reference>
<evidence type="ECO:0000313" key="1">
    <source>
        <dbReference type="EMBL" id="GBM71638.1"/>
    </source>
</evidence>
<proteinExistence type="predicted"/>
<accession>A0A4Y2I236</accession>
<dbReference type="EMBL" id="BGPR01002325">
    <property type="protein sequence ID" value="GBM71638.1"/>
    <property type="molecule type" value="Genomic_DNA"/>
</dbReference>
<protein>
    <recommendedName>
        <fullName evidence="3">DUF4219 domain-containing protein</fullName>
    </recommendedName>
</protein>
<evidence type="ECO:0000313" key="2">
    <source>
        <dbReference type="Proteomes" id="UP000499080"/>
    </source>
</evidence>
<sequence>MVDSMVNNSLTFSKLNDDNWRHWKFNMEMLLCYEGLFGFIEGTEEEPTGDKVSEKDKIEFRRHKQKAISTIVMGINEEQQNLILV</sequence>
<comment type="caution">
    <text evidence="1">The sequence shown here is derived from an EMBL/GenBank/DDBJ whole genome shotgun (WGS) entry which is preliminary data.</text>
</comment>
<organism evidence="1 2">
    <name type="scientific">Araneus ventricosus</name>
    <name type="common">Orbweaver spider</name>
    <name type="synonym">Epeira ventricosa</name>
    <dbReference type="NCBI Taxonomy" id="182803"/>
    <lineage>
        <taxon>Eukaryota</taxon>
        <taxon>Metazoa</taxon>
        <taxon>Ecdysozoa</taxon>
        <taxon>Arthropoda</taxon>
        <taxon>Chelicerata</taxon>
        <taxon>Arachnida</taxon>
        <taxon>Araneae</taxon>
        <taxon>Araneomorphae</taxon>
        <taxon>Entelegynae</taxon>
        <taxon>Araneoidea</taxon>
        <taxon>Araneidae</taxon>
        <taxon>Araneus</taxon>
    </lineage>
</organism>
<dbReference type="OrthoDB" id="8017485at2759"/>
<dbReference type="AlphaFoldDB" id="A0A4Y2I236"/>
<dbReference type="Proteomes" id="UP000499080">
    <property type="component" value="Unassembled WGS sequence"/>
</dbReference>
<gene>
    <name evidence="1" type="ORF">AVEN_269190_1</name>
</gene>
<name>A0A4Y2I236_ARAVE</name>
<keyword evidence="2" id="KW-1185">Reference proteome</keyword>
<evidence type="ECO:0008006" key="3">
    <source>
        <dbReference type="Google" id="ProtNLM"/>
    </source>
</evidence>